<dbReference type="Proteomes" id="UP000029999">
    <property type="component" value="Unassembled WGS sequence"/>
</dbReference>
<keyword evidence="3 7" id="KW-0812">Transmembrane</keyword>
<sequence>MDSLTDSLFRIQLLMESGGFVLWLILLVSILMWSLIIERYLFVYIQHPRSVKSMIDEWQQRQDRTSWYAQQIRQGMIAKNRVSLQRYLMSIRTLTAALPMLGLLGTVNGMIQVFDVMTVFGTGNTRGMAGGISVALITTMGGLLTALSGLYFSTQLTQTVSRKVDNVADALRRE</sequence>
<keyword evidence="5 7" id="KW-0472">Membrane</keyword>
<dbReference type="Pfam" id="PF01618">
    <property type="entry name" value="MotA_ExbB"/>
    <property type="match status" value="1"/>
</dbReference>
<reference evidence="9 10" key="1">
    <citation type="submission" date="2014-09" db="EMBL/GenBank/DDBJ databases">
        <authorList>
            <person name="Grob C."/>
            <person name="Taubert M."/>
            <person name="Howat A.M."/>
            <person name="Burns O.J."/>
            <person name="Dixon J.L."/>
            <person name="Chen Y."/>
            <person name="Murrell J.C."/>
        </authorList>
    </citation>
    <scope>NUCLEOTIDE SEQUENCE [LARGE SCALE GENOMIC DNA]</scope>
    <source>
        <strain evidence="9">L4</strain>
    </source>
</reference>
<evidence type="ECO:0000256" key="7">
    <source>
        <dbReference type="SAM" id="Phobius"/>
    </source>
</evidence>
<comment type="caution">
    <text evidence="9">The sequence shown here is derived from an EMBL/GenBank/DDBJ whole genome shotgun (WGS) entry which is preliminary data.</text>
</comment>
<dbReference type="InterPro" id="IPR050790">
    <property type="entry name" value="ExbB/TolQ_transport"/>
</dbReference>
<accession>A0A0A0BGZ9</accession>
<comment type="similarity">
    <text evidence="6">Belongs to the exbB/tolQ family.</text>
</comment>
<evidence type="ECO:0000256" key="5">
    <source>
        <dbReference type="ARBA" id="ARBA00023136"/>
    </source>
</evidence>
<protein>
    <submittedName>
        <fullName evidence="9">Ferric siderophore transport system, biopolymer transport protein ExbB</fullName>
    </submittedName>
</protein>
<dbReference type="PANTHER" id="PTHR30625">
    <property type="entry name" value="PROTEIN TOLQ"/>
    <property type="match status" value="1"/>
</dbReference>
<evidence type="ECO:0000256" key="6">
    <source>
        <dbReference type="RuleBase" id="RU004057"/>
    </source>
</evidence>
<name>A0A0A0BGZ9_9GAMM</name>
<dbReference type="PANTHER" id="PTHR30625:SF18">
    <property type="entry name" value="TONB2 ENERGY TRANSDUCTION SYSTEM INNER MEMBRANE COMPONENT EXBB"/>
    <property type="match status" value="1"/>
</dbReference>
<evidence type="ECO:0000313" key="9">
    <source>
        <dbReference type="EMBL" id="KGM07211.1"/>
    </source>
</evidence>
<feature type="transmembrane region" description="Helical" evidence="7">
    <location>
        <begin position="89"/>
        <end position="111"/>
    </location>
</feature>
<evidence type="ECO:0000313" key="10">
    <source>
        <dbReference type="Proteomes" id="UP000029999"/>
    </source>
</evidence>
<comment type="subcellular location">
    <subcellularLocation>
        <location evidence="1">Cell membrane</location>
        <topology evidence="1">Multi-pass membrane protein</topology>
    </subcellularLocation>
    <subcellularLocation>
        <location evidence="6">Membrane</location>
        <topology evidence="6">Multi-pass membrane protein</topology>
    </subcellularLocation>
</comment>
<evidence type="ECO:0000259" key="8">
    <source>
        <dbReference type="Pfam" id="PF01618"/>
    </source>
</evidence>
<dbReference type="EMBL" id="JRQD01000002">
    <property type="protein sequence ID" value="KGM07211.1"/>
    <property type="molecule type" value="Genomic_DNA"/>
</dbReference>
<feature type="domain" description="MotA/TolQ/ExbB proton channel" evidence="8">
    <location>
        <begin position="55"/>
        <end position="166"/>
    </location>
</feature>
<feature type="transmembrane region" description="Helical" evidence="7">
    <location>
        <begin position="20"/>
        <end position="42"/>
    </location>
</feature>
<dbReference type="AlphaFoldDB" id="A0A0A0BGZ9"/>
<keyword evidence="6" id="KW-0813">Transport</keyword>
<evidence type="ECO:0000256" key="3">
    <source>
        <dbReference type="ARBA" id="ARBA00022692"/>
    </source>
</evidence>
<dbReference type="STRING" id="392484.LP43_0820"/>
<evidence type="ECO:0000256" key="1">
    <source>
        <dbReference type="ARBA" id="ARBA00004651"/>
    </source>
</evidence>
<organism evidence="9 10">
    <name type="scientific">Methylophaga thiooxydans</name>
    <dbReference type="NCBI Taxonomy" id="392484"/>
    <lineage>
        <taxon>Bacteria</taxon>
        <taxon>Pseudomonadati</taxon>
        <taxon>Pseudomonadota</taxon>
        <taxon>Gammaproteobacteria</taxon>
        <taxon>Thiotrichales</taxon>
        <taxon>Piscirickettsiaceae</taxon>
        <taxon>Methylophaga</taxon>
    </lineage>
</organism>
<dbReference type="InterPro" id="IPR002898">
    <property type="entry name" value="MotA_ExbB_proton_chnl"/>
</dbReference>
<dbReference type="GO" id="GO:0017038">
    <property type="term" value="P:protein import"/>
    <property type="evidence" value="ECO:0007669"/>
    <property type="project" value="TreeGrafter"/>
</dbReference>
<gene>
    <name evidence="9" type="ORF">LP43_0820</name>
</gene>
<evidence type="ECO:0000256" key="4">
    <source>
        <dbReference type="ARBA" id="ARBA00022989"/>
    </source>
</evidence>
<proteinExistence type="inferred from homology"/>
<keyword evidence="4 7" id="KW-1133">Transmembrane helix</keyword>
<dbReference type="RefSeq" id="WP_008291757.1">
    <property type="nucleotide sequence ID" value="NZ_JRQD01000002.1"/>
</dbReference>
<feature type="transmembrane region" description="Helical" evidence="7">
    <location>
        <begin position="131"/>
        <end position="153"/>
    </location>
</feature>
<keyword evidence="2" id="KW-1003">Cell membrane</keyword>
<dbReference type="GO" id="GO:0005886">
    <property type="term" value="C:plasma membrane"/>
    <property type="evidence" value="ECO:0007669"/>
    <property type="project" value="UniProtKB-SubCell"/>
</dbReference>
<keyword evidence="6" id="KW-0653">Protein transport</keyword>
<evidence type="ECO:0000256" key="2">
    <source>
        <dbReference type="ARBA" id="ARBA00022475"/>
    </source>
</evidence>